<dbReference type="Proteomes" id="UP001218579">
    <property type="component" value="Unassembled WGS sequence"/>
</dbReference>
<name>A0ABT5HKZ7_9CAUL</name>
<dbReference type="EMBL" id="JAQQKV010000002">
    <property type="protein sequence ID" value="MDC7676284.1"/>
    <property type="molecule type" value="Genomic_DNA"/>
</dbReference>
<keyword evidence="3" id="KW-1185">Reference proteome</keyword>
<evidence type="ECO:0000256" key="1">
    <source>
        <dbReference type="SAM" id="SignalP"/>
    </source>
</evidence>
<accession>A0ABT5HKZ7</accession>
<dbReference type="RefSeq" id="WP_272744630.1">
    <property type="nucleotide sequence ID" value="NZ_JAQQKV010000002.1"/>
</dbReference>
<reference evidence="2 3" key="1">
    <citation type="submission" date="2023-01" db="EMBL/GenBank/DDBJ databases">
        <title>Novel species of the genus Asticcacaulis isolated from rivers.</title>
        <authorList>
            <person name="Lu H."/>
        </authorList>
    </citation>
    <scope>NUCLEOTIDE SEQUENCE [LARGE SCALE GENOMIC DNA]</scope>
    <source>
        <strain evidence="2 3">LKC15W</strain>
    </source>
</reference>
<protein>
    <submittedName>
        <fullName evidence="2">Uncharacterized protein</fullName>
    </submittedName>
</protein>
<evidence type="ECO:0000313" key="3">
    <source>
        <dbReference type="Proteomes" id="UP001218579"/>
    </source>
</evidence>
<evidence type="ECO:0000313" key="2">
    <source>
        <dbReference type="EMBL" id="MDC7676284.1"/>
    </source>
</evidence>
<comment type="caution">
    <text evidence="2">The sequence shown here is derived from an EMBL/GenBank/DDBJ whole genome shotgun (WGS) entry which is preliminary data.</text>
</comment>
<sequence length="795" mass="87817">MHTSKTPAHRKGSVLAAALLLGASPLPVLAAGHTDTLIFGDTNSEAEHKLTAENSDIITGGLGQSARRLLPLKAGATNTDEWRGGTAAFQLKVKGDEQNYLTVRLWGSDISTNRTTLYCDGKQVGYRQLSDIDILDQGTHGQIKPGQFHYVTHPLPTALTQGKSLINCQMRATGPIWRYGGELAKFQKPMTEPSRGFYALIVHSDKMIEFTGNDGAPVNFPVNPDKGGDVLNRVKARVNDQVVKSLSLKGRAPHQMEISFLARTFETKWTAGYHNRDSLTAIIKGADAYYEQFKTNPDIAINDVNTPNPGWFGLGLLGEALKITAPFIQEDLDGLLMGPDGKNISRRQAYEAMFVYSREWNKKNRRLYTNQSMIKDLYGIWNNNEGLIAIGSPKAEPRARLLPFFYESVGLIPWTGSLNDKGEPTYAASESDAKFSVPKNYFETTTTGLTKELGYVGGYGEVLDWVAALYEATRPAKGQPGDVKIRDQLVKIAQARGYFRVPQADAKGYKSMRLETGIGWRDMYYPGDVMYGQKPSWESSPLQVAVATQDPRLISYAQQQIAENQFFSSVEHMMTAKTLRATIGLIDVIDEFETLSKLPPQPYKLPMSEGEPDFVFSDEENGVVAVKHGKDIFYASLYWRANYGISGVGRVHYITPQTDRLATVALDRQAYAPSGLYYTRPNNPHINGTRFTVKYPDDADVWTAGEKDPVAKLPEGSKYVPGEDNPYAGRADYYQLTYGPYLVAINGSTQKSFELKLPTRTAPVKDLVSGALVATDKATLTVPPSTTTVIYLGKN</sequence>
<proteinExistence type="predicted"/>
<organism evidence="2 3">
    <name type="scientific">Asticcacaulis machinosus</name>
    <dbReference type="NCBI Taxonomy" id="2984211"/>
    <lineage>
        <taxon>Bacteria</taxon>
        <taxon>Pseudomonadati</taxon>
        <taxon>Pseudomonadota</taxon>
        <taxon>Alphaproteobacteria</taxon>
        <taxon>Caulobacterales</taxon>
        <taxon>Caulobacteraceae</taxon>
        <taxon>Asticcacaulis</taxon>
    </lineage>
</organism>
<keyword evidence="1" id="KW-0732">Signal</keyword>
<feature type="chain" id="PRO_5045250128" evidence="1">
    <location>
        <begin position="31"/>
        <end position="795"/>
    </location>
</feature>
<feature type="signal peptide" evidence="1">
    <location>
        <begin position="1"/>
        <end position="30"/>
    </location>
</feature>
<gene>
    <name evidence="2" type="ORF">PQU98_09095</name>
</gene>